<name>A0A0X8JQA2_9BACT</name>
<dbReference type="STRING" id="888061.AXF15_07730"/>
<feature type="domain" description="DUF6531" evidence="4">
    <location>
        <begin position="32"/>
        <end position="105"/>
    </location>
</feature>
<feature type="domain" description="Teneurin-like YD-shell" evidence="5">
    <location>
        <begin position="505"/>
        <end position="649"/>
    </location>
</feature>
<dbReference type="AlphaFoldDB" id="A0A0X8JQA2"/>
<dbReference type="NCBIfam" id="TIGR03696">
    <property type="entry name" value="Rhs_assc_core"/>
    <property type="match status" value="1"/>
</dbReference>
<dbReference type="PRINTS" id="PR00394">
    <property type="entry name" value="RHSPROTEIN"/>
</dbReference>
<sequence>MTRLFSYAILVLVSAFFLPFSATASSYPYISGHGVNFATGNKYVQETDVRLDGPVILSFTRTYNSQSTENGVLGYGWSSPFTSERLLIEKTAITLIQGDGRHVRFRREKDGTYINQVGPRLTIMKTGTGFQLLQTNRDIHAYDTQGLLTGIALANGGTITCAYSGTRSVSTRDEHGNTAVVALKAPPLVSVTDSLGRTIRFTYSGGRLASIITPAGTFSYAYDAQGRLTAVKRPDGKTRRYEYTGQRLTGVIDATGLRVQTLSYDAAGRVTASALAGNTDLVTIGYPSALTRTVTDSMNVTSTYQLDATGGVARVRSFTGPACNACGGSTGASYTYTAAQQISRVTRADGSATAYTYDASGNVLTETEAAGTSLTRTTTTTYTVHNQPATITRPSAVKSGQRVTTAMTYDADGNPLTLTRTGIRNGAATRATITMTYTTLGRIASIDGPRTDVSDMTRFAYYPDTAAQGHNRGQLHTITNALGQVTTYGDYTPLGNPRKITGPDKLVTTLGYDHQGNVLSTTAGGITTRFTYDAAGRLMTVERPGKRIVRYGYANGLPASVTIHPGHKTSWSRDTKGRIKRQDIHTSAGARTFTLGQHYDKAGNLYALSYPGSAVERHYYDRAGRLVKSTDPSGVGTKYTYDALNRLLAVTRAGVASARHRYDLWDNLVAVTDARNNVTTYAYDDFGNVVRETSPETGTSAFVYDPADNLTRRASSCARAGSGRRRHRSRPAPWHRSGGSASFSYDQGGRLARIKDGTGQWSFVYNALGQLTSETRTMGRTTSRVRYGYSPSAGNMNALVYPSGHILRFGYDPADQIISMTLDHQPLISNISYLPFGPVRSFRAGNMVFNRDFDRRYQVTRMNGGASDRRYTRDKNGRVTGITNVRTPSLAGLNATLDYAAENNRLQSVIGANAGTYAYDANGNTLSDGRHAFTYDALNRLTAVSANNTVLATYTYDAWNRRTSKTTGGRTIHYHYDQNNLLIGESLANGTALRDYIYLHGEPIALREYETNPGLYYYVTDHLGTPQKLLNAQGAVVWQAAYLPYGEAQILTASVQNNLRFPGQYFDAETGLHYNWNRYYNPKTGRYITADPIGLVGGMNVYAYVGGNPVNAVDVEGLTAEVISIPVFNINPQTITTPILAIPQISIPAIIISVVFYPTELADGTIPPGMFNDDTCKKSCPPCNPPIVTIWYRIDYVPPSKPHYPFHGTHVHLYKMNQNPNNCQCFWQPIGVTDPPLPPGSVPM</sequence>
<reference evidence="7" key="1">
    <citation type="submission" date="2016-02" db="EMBL/GenBank/DDBJ databases">
        <authorList>
            <person name="Holder M.E."/>
            <person name="Ajami N.J."/>
            <person name="Petrosino J.F."/>
        </authorList>
    </citation>
    <scope>NUCLEOTIDE SEQUENCE [LARGE SCALE GENOMIC DNA]</scope>
    <source>
        <strain evidence="7">DSM 12838</strain>
    </source>
</reference>
<dbReference type="Pfam" id="PF20148">
    <property type="entry name" value="DUF6531"/>
    <property type="match status" value="1"/>
</dbReference>
<accession>A0A0X8JQA2</accession>
<protein>
    <submittedName>
        <fullName evidence="6">Uncharacterized protein</fullName>
    </submittedName>
</protein>
<feature type="domain" description="Teneurin-like YD-shell" evidence="5">
    <location>
        <begin position="741"/>
        <end position="822"/>
    </location>
</feature>
<evidence type="ECO:0000313" key="7">
    <source>
        <dbReference type="Proteomes" id="UP000063964"/>
    </source>
</evidence>
<dbReference type="InterPro" id="IPR006530">
    <property type="entry name" value="YD"/>
</dbReference>
<dbReference type="EMBL" id="CP014230">
    <property type="protein sequence ID" value="AMD92999.1"/>
    <property type="molecule type" value="Genomic_DNA"/>
</dbReference>
<evidence type="ECO:0000313" key="6">
    <source>
        <dbReference type="EMBL" id="AMD92999.1"/>
    </source>
</evidence>
<dbReference type="PANTHER" id="PTHR32305">
    <property type="match status" value="1"/>
</dbReference>
<feature type="domain" description="Teneurin-like YD-shell" evidence="5">
    <location>
        <begin position="847"/>
        <end position="1091"/>
    </location>
</feature>
<organism evidence="6 7">
    <name type="scientific">Desulfomicrobium orale DSM 12838</name>
    <dbReference type="NCBI Taxonomy" id="888061"/>
    <lineage>
        <taxon>Bacteria</taxon>
        <taxon>Pseudomonadati</taxon>
        <taxon>Thermodesulfobacteriota</taxon>
        <taxon>Desulfovibrionia</taxon>
        <taxon>Desulfovibrionales</taxon>
        <taxon>Desulfomicrobiaceae</taxon>
        <taxon>Desulfomicrobium</taxon>
    </lineage>
</organism>
<keyword evidence="1" id="KW-0677">Repeat</keyword>
<evidence type="ECO:0000256" key="1">
    <source>
        <dbReference type="ARBA" id="ARBA00022737"/>
    </source>
</evidence>
<dbReference type="KEGG" id="doa:AXF15_07730"/>
<dbReference type="Pfam" id="PF05593">
    <property type="entry name" value="RHS_repeat"/>
    <property type="match status" value="4"/>
</dbReference>
<dbReference type="InterPro" id="IPR031325">
    <property type="entry name" value="RHS_repeat"/>
</dbReference>
<evidence type="ECO:0000256" key="2">
    <source>
        <dbReference type="SAM" id="MobiDB-lite"/>
    </source>
</evidence>
<keyword evidence="3" id="KW-0732">Signal</keyword>
<dbReference type="Gene3D" id="2.180.10.10">
    <property type="entry name" value="RHS repeat-associated core"/>
    <property type="match status" value="3"/>
</dbReference>
<dbReference type="InterPro" id="IPR050708">
    <property type="entry name" value="T6SS_VgrG/RHS"/>
</dbReference>
<evidence type="ECO:0000259" key="5">
    <source>
        <dbReference type="Pfam" id="PF25023"/>
    </source>
</evidence>
<dbReference type="NCBIfam" id="TIGR01643">
    <property type="entry name" value="YD_repeat_2x"/>
    <property type="match status" value="8"/>
</dbReference>
<feature type="region of interest" description="Disordered" evidence="2">
    <location>
        <begin position="716"/>
        <end position="741"/>
    </location>
</feature>
<dbReference type="Proteomes" id="UP000063964">
    <property type="component" value="Chromosome"/>
</dbReference>
<feature type="chain" id="PRO_5007067604" evidence="3">
    <location>
        <begin position="25"/>
        <end position="1244"/>
    </location>
</feature>
<dbReference type="InterPro" id="IPR022385">
    <property type="entry name" value="Rhs_assc_core"/>
</dbReference>
<proteinExistence type="predicted"/>
<dbReference type="RefSeq" id="WP_066605581.1">
    <property type="nucleotide sequence ID" value="NZ_CP014230.1"/>
</dbReference>
<dbReference type="PANTHER" id="PTHR32305:SF15">
    <property type="entry name" value="PROTEIN RHSA-RELATED"/>
    <property type="match status" value="1"/>
</dbReference>
<dbReference type="Pfam" id="PF25023">
    <property type="entry name" value="TEN_YD-shell"/>
    <property type="match status" value="3"/>
</dbReference>
<gene>
    <name evidence="6" type="ORF">AXF15_07730</name>
</gene>
<dbReference type="InterPro" id="IPR056823">
    <property type="entry name" value="TEN-like_YD-shell"/>
</dbReference>
<dbReference type="OrthoDB" id="5458729at2"/>
<dbReference type="InterPro" id="IPR045351">
    <property type="entry name" value="DUF6531"/>
</dbReference>
<keyword evidence="7" id="KW-1185">Reference proteome</keyword>
<evidence type="ECO:0000256" key="3">
    <source>
        <dbReference type="SAM" id="SignalP"/>
    </source>
</evidence>
<feature type="signal peptide" evidence="3">
    <location>
        <begin position="1"/>
        <end position="24"/>
    </location>
</feature>
<evidence type="ECO:0000259" key="4">
    <source>
        <dbReference type="Pfam" id="PF20148"/>
    </source>
</evidence>